<feature type="compositionally biased region" description="Low complexity" evidence="1">
    <location>
        <begin position="801"/>
        <end position="817"/>
    </location>
</feature>
<name>A0AA43TXJ3_9LECA</name>
<organism evidence="2 3">
    <name type="scientific">Ramalina farinacea</name>
    <dbReference type="NCBI Taxonomy" id="258253"/>
    <lineage>
        <taxon>Eukaryota</taxon>
        <taxon>Fungi</taxon>
        <taxon>Dikarya</taxon>
        <taxon>Ascomycota</taxon>
        <taxon>Pezizomycotina</taxon>
        <taxon>Lecanoromycetes</taxon>
        <taxon>OSLEUM clade</taxon>
        <taxon>Lecanoromycetidae</taxon>
        <taxon>Lecanorales</taxon>
        <taxon>Lecanorineae</taxon>
        <taxon>Ramalinaceae</taxon>
        <taxon>Ramalina</taxon>
    </lineage>
</organism>
<feature type="compositionally biased region" description="Basic and acidic residues" evidence="1">
    <location>
        <begin position="391"/>
        <end position="400"/>
    </location>
</feature>
<feature type="compositionally biased region" description="Polar residues" evidence="1">
    <location>
        <begin position="114"/>
        <end position="129"/>
    </location>
</feature>
<feature type="region of interest" description="Disordered" evidence="1">
    <location>
        <begin position="189"/>
        <end position="226"/>
    </location>
</feature>
<comment type="caution">
    <text evidence="2">The sequence shown here is derived from an EMBL/GenBank/DDBJ whole genome shotgun (WGS) entry which is preliminary data.</text>
</comment>
<feature type="compositionally biased region" description="Low complexity" evidence="1">
    <location>
        <begin position="825"/>
        <end position="834"/>
    </location>
</feature>
<evidence type="ECO:0000256" key="1">
    <source>
        <dbReference type="SAM" id="MobiDB-lite"/>
    </source>
</evidence>
<gene>
    <name evidence="2" type="ORF">OHK93_001280</name>
</gene>
<feature type="region of interest" description="Disordered" evidence="1">
    <location>
        <begin position="741"/>
        <end position="834"/>
    </location>
</feature>
<dbReference type="AlphaFoldDB" id="A0AA43TXJ3"/>
<feature type="compositionally biased region" description="Polar residues" evidence="1">
    <location>
        <begin position="266"/>
        <end position="278"/>
    </location>
</feature>
<feature type="compositionally biased region" description="Basic and acidic residues" evidence="1">
    <location>
        <begin position="137"/>
        <end position="151"/>
    </location>
</feature>
<feature type="compositionally biased region" description="Basic and acidic residues" evidence="1">
    <location>
        <begin position="914"/>
        <end position="932"/>
    </location>
</feature>
<evidence type="ECO:0000313" key="3">
    <source>
        <dbReference type="Proteomes" id="UP001161017"/>
    </source>
</evidence>
<dbReference type="EMBL" id="JAPUFD010000011">
    <property type="protein sequence ID" value="MDI1490080.1"/>
    <property type="molecule type" value="Genomic_DNA"/>
</dbReference>
<protein>
    <submittedName>
        <fullName evidence="2">Uncharacterized protein</fullName>
    </submittedName>
</protein>
<proteinExistence type="predicted"/>
<evidence type="ECO:0000313" key="2">
    <source>
        <dbReference type="EMBL" id="MDI1490080.1"/>
    </source>
</evidence>
<feature type="compositionally biased region" description="Polar residues" evidence="1">
    <location>
        <begin position="286"/>
        <end position="302"/>
    </location>
</feature>
<accession>A0AA43TXJ3</accession>
<keyword evidence="3" id="KW-1185">Reference proteome</keyword>
<feature type="region of interest" description="Disordered" evidence="1">
    <location>
        <begin position="261"/>
        <end position="315"/>
    </location>
</feature>
<sequence length="958" mass="104772">MPGRDVSDTMDISNIQASPSLKAHRAFPSRKIEKARVIQQPSSVSNEQNSAIYTNERINSWIPGSAAVNVAPPVAASSTMHLNLTDDFRSWNADPILKNRDFASRMNGGRDAYSSPQDNSIQNSPVTSNPTPPKAAKPVEEESRDFSDNRTDSFKTAHENISSDGEGGEALFADSPSMHASRKKWLKDSGLGKSKNIGLGLGLDTDEDSASTPGMETPKPKKERESEDFIAFDGAWGGNTPERIHDQLKSDLRRAKVEATPLVTDQHASPPTDSNGTFNAAVERSPSISGSKESTGNASPTHSLERQVEQDGLPLSKEMEQIDAEIEEVNRNRLSQASTNSTVVAAMVFDCTPQRRQTLRHTGKMQDSSSSSITGKRSSVDSNASTPRSLKRSDRKHEVTLRQSFSADRQPSVRTISTKRNSVNNPLIVIPDRRSSLRSSVTSGKPPSKTFSTTSRQQSSRPTTAPEEATSYFDVPREDHNQTVSVIIQQARAVKQEDMVDKAMLSPLVGVTSGPASNALSTATSMTSNGMRTHYVPQSPPIQREGIVSESATGEASKKRSDPAITGDWSSYRPHPAMVTPFSLRSQTSSTPGTLEVNEATALSIHPHTNKSILVIQEIAGKHKSKREQSAIIAGNANIAIPAALKPTTVNQGPTMPQPIDSPLQNPREPPLPPDIINVIPPTPANVPPPLEDIGKAPAPVKTGRFSSIKRAVSARRYSDVLGSSLTRRLSERYSGGQRFSFAEDDEKESRLHPSWRPRRIYGGGDHDSDSESEFGNDGLLPSSRASRDSRPGTQNQGPPSRSMSLSNRFSNRLRSGSLRRPRRASSVSAVARPSTRPLPYEVVDTSIRRRQPLVRRLTGSLRFPRPHRPQPDFEFLNSRQDDAINGNARRTPGTGYQGQFGGFRGIWEKMEKRREAKEEEKREARSDKLKEQINVVGPGEVPTGNMTPHHKGESSHF</sequence>
<feature type="region of interest" description="Disordered" evidence="1">
    <location>
        <begin position="914"/>
        <end position="958"/>
    </location>
</feature>
<feature type="region of interest" description="Disordered" evidence="1">
    <location>
        <begin position="107"/>
        <end position="151"/>
    </location>
</feature>
<reference evidence="2" key="1">
    <citation type="journal article" date="2023" name="Genome Biol. Evol.">
        <title>First Whole Genome Sequence and Flow Cytometry Genome Size Data for the Lichen-Forming Fungus Ramalina farinacea (Ascomycota).</title>
        <authorList>
            <person name="Llewellyn T."/>
            <person name="Mian S."/>
            <person name="Hill R."/>
            <person name="Leitch I.J."/>
            <person name="Gaya E."/>
        </authorList>
    </citation>
    <scope>NUCLEOTIDE SEQUENCE</scope>
    <source>
        <strain evidence="2">LIQ254RAFAR</strain>
    </source>
</reference>
<feature type="region of interest" description="Disordered" evidence="1">
    <location>
        <begin position="356"/>
        <end position="472"/>
    </location>
</feature>
<feature type="compositionally biased region" description="Polar residues" evidence="1">
    <location>
        <begin position="401"/>
        <end position="425"/>
    </location>
</feature>
<feature type="compositionally biased region" description="Low complexity" evidence="1">
    <location>
        <begin position="448"/>
        <end position="464"/>
    </location>
</feature>
<dbReference type="Proteomes" id="UP001161017">
    <property type="component" value="Unassembled WGS sequence"/>
</dbReference>
<feature type="compositionally biased region" description="Low complexity" evidence="1">
    <location>
        <begin position="368"/>
        <end position="377"/>
    </location>
</feature>
<feature type="region of interest" description="Disordered" evidence="1">
    <location>
        <begin position="548"/>
        <end position="572"/>
    </location>
</feature>